<comment type="caution">
    <text evidence="9">The sequence shown here is derived from an EMBL/GenBank/DDBJ whole genome shotgun (WGS) entry which is preliminary data.</text>
</comment>
<dbReference type="Gene3D" id="1.10.3470.10">
    <property type="entry name" value="ABC transporter involved in vitamin B12 uptake, BtuC"/>
    <property type="match status" value="1"/>
</dbReference>
<evidence type="ECO:0000256" key="7">
    <source>
        <dbReference type="ARBA" id="ARBA00023136"/>
    </source>
</evidence>
<reference evidence="9 10" key="1">
    <citation type="submission" date="2023-02" db="EMBL/GenBank/DDBJ databases">
        <title>Genome sequencing required for Actinomycetospora new species description.</title>
        <authorList>
            <person name="Saimee Y."/>
            <person name="Duangmal K."/>
        </authorList>
    </citation>
    <scope>NUCLEOTIDE SEQUENCE [LARGE SCALE GENOMIC DNA]</scope>
    <source>
        <strain evidence="9 10">DW7H6</strain>
    </source>
</reference>
<dbReference type="Pfam" id="PF01032">
    <property type="entry name" value="FecCD"/>
    <property type="match status" value="1"/>
</dbReference>
<evidence type="ECO:0000313" key="9">
    <source>
        <dbReference type="EMBL" id="MDD7969426.1"/>
    </source>
</evidence>
<protein>
    <submittedName>
        <fullName evidence="9">Iron chelate uptake ABC transporter family permease subunit</fullName>
    </submittedName>
</protein>
<keyword evidence="6" id="KW-1133">Transmembrane helix</keyword>
<evidence type="ECO:0000256" key="2">
    <source>
        <dbReference type="ARBA" id="ARBA00007935"/>
    </source>
</evidence>
<evidence type="ECO:0000256" key="5">
    <source>
        <dbReference type="ARBA" id="ARBA00022692"/>
    </source>
</evidence>
<dbReference type="Proteomes" id="UP001300763">
    <property type="component" value="Unassembled WGS sequence"/>
</dbReference>
<feature type="region of interest" description="Disordered" evidence="8">
    <location>
        <begin position="92"/>
        <end position="143"/>
    </location>
</feature>
<sequence length="143" mass="14613">MDAPLAQGGPTPVTPALAGLAVSELLLALTAAMVLGDGPSLDAHRFWAAGALDDRGSTLTLQVLPFVLAGTVLAFADVRALDVLALGEDSARTRAGRGAGTGRRAGRGHSAPGRRWRSPGRSGSWASSPRTSCARWSARRTGG</sequence>
<dbReference type="RefSeq" id="WP_274203954.1">
    <property type="nucleotide sequence ID" value="NZ_JAQZAO010000024.1"/>
</dbReference>
<keyword evidence="10" id="KW-1185">Reference proteome</keyword>
<feature type="compositionally biased region" description="Basic residues" evidence="8">
    <location>
        <begin position="104"/>
        <end position="118"/>
    </location>
</feature>
<evidence type="ECO:0000313" key="10">
    <source>
        <dbReference type="Proteomes" id="UP001300763"/>
    </source>
</evidence>
<keyword evidence="3" id="KW-0813">Transport</keyword>
<evidence type="ECO:0000256" key="3">
    <source>
        <dbReference type="ARBA" id="ARBA00022448"/>
    </source>
</evidence>
<dbReference type="EMBL" id="JAQZAO010000024">
    <property type="protein sequence ID" value="MDD7969426.1"/>
    <property type="molecule type" value="Genomic_DNA"/>
</dbReference>
<keyword evidence="4" id="KW-1003">Cell membrane</keyword>
<organism evidence="9 10">
    <name type="scientific">Actinomycetospora lemnae</name>
    <dbReference type="NCBI Taxonomy" id="3019891"/>
    <lineage>
        <taxon>Bacteria</taxon>
        <taxon>Bacillati</taxon>
        <taxon>Actinomycetota</taxon>
        <taxon>Actinomycetes</taxon>
        <taxon>Pseudonocardiales</taxon>
        <taxon>Pseudonocardiaceae</taxon>
        <taxon>Actinomycetospora</taxon>
    </lineage>
</organism>
<name>A0ABT5T376_9PSEU</name>
<evidence type="ECO:0000256" key="4">
    <source>
        <dbReference type="ARBA" id="ARBA00022475"/>
    </source>
</evidence>
<proteinExistence type="inferred from homology"/>
<dbReference type="InterPro" id="IPR000522">
    <property type="entry name" value="ABC_transptr_permease_BtuC"/>
</dbReference>
<evidence type="ECO:0000256" key="6">
    <source>
        <dbReference type="ARBA" id="ARBA00022989"/>
    </source>
</evidence>
<evidence type="ECO:0000256" key="1">
    <source>
        <dbReference type="ARBA" id="ARBA00004651"/>
    </source>
</evidence>
<comment type="similarity">
    <text evidence="2">Belongs to the binding-protein-dependent transport system permease family. FecCD subfamily.</text>
</comment>
<evidence type="ECO:0000256" key="8">
    <source>
        <dbReference type="SAM" id="MobiDB-lite"/>
    </source>
</evidence>
<accession>A0ABT5T376</accession>
<feature type="compositionally biased region" description="Low complexity" evidence="8">
    <location>
        <begin position="119"/>
        <end position="130"/>
    </location>
</feature>
<dbReference type="SUPFAM" id="SSF81345">
    <property type="entry name" value="ABC transporter involved in vitamin B12 uptake, BtuC"/>
    <property type="match status" value="1"/>
</dbReference>
<keyword evidence="7" id="KW-0472">Membrane</keyword>
<dbReference type="InterPro" id="IPR037294">
    <property type="entry name" value="ABC_BtuC-like"/>
</dbReference>
<gene>
    <name evidence="9" type="ORF">PGB27_29130</name>
</gene>
<comment type="subcellular location">
    <subcellularLocation>
        <location evidence="1">Cell membrane</location>
        <topology evidence="1">Multi-pass membrane protein</topology>
    </subcellularLocation>
</comment>
<keyword evidence="5" id="KW-0812">Transmembrane</keyword>